<dbReference type="Pfam" id="PF14137">
    <property type="entry name" value="DUF4304"/>
    <property type="match status" value="1"/>
</dbReference>
<proteinExistence type="predicted"/>
<sequence>MDNFSYGSPYLDSLSEKYNYAQMLHETFDNVIVPGFKEKGFRKNGKTFYRKRDGLTEVCNVKFSRDNSRVHARFWLQVCIAIPSFYDSIGKKYDKKWEATIFDTESDSLIGWENGLSNFHYPPYMLDLWNSRLIAVSLTETRKDEKEELLKDKLDSRYNKQTGEGFNEVVASDIENVIIKFFNTIPSAEKLLEHINNDEPNNCADEAMMYGVAYLYYNYGEQEKAKEILKRIQNGFLKDRIQKFVNYAGIIL</sequence>
<comment type="caution">
    <text evidence="1">The sequence shown here is derived from an EMBL/GenBank/DDBJ whole genome shotgun (WGS) entry which is preliminary data.</text>
</comment>
<evidence type="ECO:0008006" key="3">
    <source>
        <dbReference type="Google" id="ProtNLM"/>
    </source>
</evidence>
<dbReference type="EMBL" id="LZZI01000107">
    <property type="protein sequence ID" value="OOM58023.1"/>
    <property type="molecule type" value="Genomic_DNA"/>
</dbReference>
<evidence type="ECO:0000313" key="1">
    <source>
        <dbReference type="EMBL" id="OOM58023.1"/>
    </source>
</evidence>
<evidence type="ECO:0000313" key="2">
    <source>
        <dbReference type="Proteomes" id="UP000190973"/>
    </source>
</evidence>
<gene>
    <name evidence="1" type="ORF">CLBCK_41060</name>
</gene>
<protein>
    <recommendedName>
        <fullName evidence="3">DUF4304 domain-containing protein</fullName>
    </recommendedName>
</protein>
<dbReference type="AlphaFoldDB" id="A0A1S8RXS9"/>
<reference evidence="1 2" key="1">
    <citation type="submission" date="2016-05" db="EMBL/GenBank/DDBJ databases">
        <title>Microbial solvent formation.</title>
        <authorList>
            <person name="Poehlein A."/>
            <person name="Montoya Solano J.D."/>
            <person name="Flitsch S."/>
            <person name="Krabben P."/>
            <person name="Duerre P."/>
            <person name="Daniel R."/>
        </authorList>
    </citation>
    <scope>NUCLEOTIDE SEQUENCE [LARGE SCALE GENOMIC DNA]</scope>
    <source>
        <strain evidence="1 2">DSM 53</strain>
    </source>
</reference>
<dbReference type="Proteomes" id="UP000190973">
    <property type="component" value="Unassembled WGS sequence"/>
</dbReference>
<organism evidence="1 2">
    <name type="scientific">Clostridium beijerinckii</name>
    <name type="common">Clostridium MP</name>
    <dbReference type="NCBI Taxonomy" id="1520"/>
    <lineage>
        <taxon>Bacteria</taxon>
        <taxon>Bacillati</taxon>
        <taxon>Bacillota</taxon>
        <taxon>Clostridia</taxon>
        <taxon>Eubacteriales</taxon>
        <taxon>Clostridiaceae</taxon>
        <taxon>Clostridium</taxon>
    </lineage>
</organism>
<name>A0A1S8RXS9_CLOBE</name>
<accession>A0A1S8RXS9</accession>
<dbReference type="InterPro" id="IPR025412">
    <property type="entry name" value="DUF4304"/>
</dbReference>
<dbReference type="RefSeq" id="WP_077840382.1">
    <property type="nucleotide sequence ID" value="NZ_JABTAE010000001.1"/>
</dbReference>